<dbReference type="SUPFAM" id="SSF57756">
    <property type="entry name" value="Retrovirus zinc finger-like domains"/>
    <property type="match status" value="1"/>
</dbReference>
<sequence length="363" mass="41648">MAIDVKKDKLALVAIYQGIPEDLLLSLAEKQTAKDAWETLKTMFMGADRVKTAKVQTLKAEFETLSMKDTEIIDDFAMKVNNIVSNVQALREKVEKAYVIKKLLRAVPSKFLQIASTIEQFVDLDNMTVEEVIGRLKAHEERVRRQSKSGEGKLLLTHQEWLERSKKKGNEEQRTSQHNTRSSASNNRESTKKKNQEANLTQKDDEPVLLLVVKHEVNGEVFLNEKHLTQKPRNLIEERNTSKVWYLDNGGSNHMAGIGPKPNPEADDQDKLLMASSNNKTYRKWRGKDFNKKGKESIKWKNNPNARRASTSQGTKDKSKLRCYECGEHGHFAKECTKWKDKKKDKEKKAHLIYDTDTKPTLL</sequence>
<evidence type="ECO:0000256" key="2">
    <source>
        <dbReference type="SAM" id="MobiDB-lite"/>
    </source>
</evidence>
<protein>
    <recommendedName>
        <fullName evidence="3">CCHC-type domain-containing protein</fullName>
    </recommendedName>
</protein>
<dbReference type="InterPro" id="IPR001878">
    <property type="entry name" value="Znf_CCHC"/>
</dbReference>
<dbReference type="Pfam" id="PF00098">
    <property type="entry name" value="zf-CCHC"/>
    <property type="match status" value="1"/>
</dbReference>
<evidence type="ECO:0000313" key="4">
    <source>
        <dbReference type="EMBL" id="GEU94323.1"/>
    </source>
</evidence>
<dbReference type="InterPro" id="IPR036875">
    <property type="entry name" value="Znf_CCHC_sf"/>
</dbReference>
<gene>
    <name evidence="4" type="ORF">Tci_066301</name>
</gene>
<evidence type="ECO:0000256" key="1">
    <source>
        <dbReference type="PROSITE-ProRule" id="PRU00047"/>
    </source>
</evidence>
<accession>A0A6L2P7C1</accession>
<feature type="region of interest" description="Disordered" evidence="2">
    <location>
        <begin position="340"/>
        <end position="363"/>
    </location>
</feature>
<keyword evidence="1" id="KW-0863">Zinc-finger</keyword>
<feature type="compositionally biased region" description="Basic and acidic residues" evidence="2">
    <location>
        <begin position="189"/>
        <end position="202"/>
    </location>
</feature>
<dbReference type="AlphaFoldDB" id="A0A6L2P7C1"/>
<feature type="compositionally biased region" description="Basic and acidic residues" evidence="2">
    <location>
        <begin position="164"/>
        <end position="175"/>
    </location>
</feature>
<name>A0A6L2P7C1_TANCI</name>
<feature type="region of interest" description="Disordered" evidence="2">
    <location>
        <begin position="164"/>
        <end position="202"/>
    </location>
</feature>
<feature type="region of interest" description="Disordered" evidence="2">
    <location>
        <begin position="293"/>
        <end position="320"/>
    </location>
</feature>
<dbReference type="Gene3D" id="4.10.60.10">
    <property type="entry name" value="Zinc finger, CCHC-type"/>
    <property type="match status" value="1"/>
</dbReference>
<organism evidence="4">
    <name type="scientific">Tanacetum cinerariifolium</name>
    <name type="common">Dalmatian daisy</name>
    <name type="synonym">Chrysanthemum cinerariifolium</name>
    <dbReference type="NCBI Taxonomy" id="118510"/>
    <lineage>
        <taxon>Eukaryota</taxon>
        <taxon>Viridiplantae</taxon>
        <taxon>Streptophyta</taxon>
        <taxon>Embryophyta</taxon>
        <taxon>Tracheophyta</taxon>
        <taxon>Spermatophyta</taxon>
        <taxon>Magnoliopsida</taxon>
        <taxon>eudicotyledons</taxon>
        <taxon>Gunneridae</taxon>
        <taxon>Pentapetalae</taxon>
        <taxon>asterids</taxon>
        <taxon>campanulids</taxon>
        <taxon>Asterales</taxon>
        <taxon>Asteraceae</taxon>
        <taxon>Asteroideae</taxon>
        <taxon>Anthemideae</taxon>
        <taxon>Anthemidinae</taxon>
        <taxon>Tanacetum</taxon>
    </lineage>
</organism>
<dbReference type="Pfam" id="PF14223">
    <property type="entry name" value="Retrotran_gag_2"/>
    <property type="match status" value="1"/>
</dbReference>
<keyword evidence="1" id="KW-0862">Zinc</keyword>
<dbReference type="GO" id="GO:0003676">
    <property type="term" value="F:nucleic acid binding"/>
    <property type="evidence" value="ECO:0007669"/>
    <property type="project" value="InterPro"/>
</dbReference>
<dbReference type="SMART" id="SM00343">
    <property type="entry name" value="ZnF_C2HC"/>
    <property type="match status" value="1"/>
</dbReference>
<feature type="compositionally biased region" description="Polar residues" evidence="2">
    <location>
        <begin position="176"/>
        <end position="188"/>
    </location>
</feature>
<reference evidence="4" key="1">
    <citation type="journal article" date="2019" name="Sci. Rep.">
        <title>Draft genome of Tanacetum cinerariifolium, the natural source of mosquito coil.</title>
        <authorList>
            <person name="Yamashiro T."/>
            <person name="Shiraishi A."/>
            <person name="Satake H."/>
            <person name="Nakayama K."/>
        </authorList>
    </citation>
    <scope>NUCLEOTIDE SEQUENCE</scope>
</reference>
<feature type="compositionally biased region" description="Polar residues" evidence="2">
    <location>
        <begin position="300"/>
        <end position="314"/>
    </location>
</feature>
<feature type="domain" description="CCHC-type" evidence="3">
    <location>
        <begin position="322"/>
        <end position="338"/>
    </location>
</feature>
<dbReference type="PROSITE" id="PS50158">
    <property type="entry name" value="ZF_CCHC"/>
    <property type="match status" value="1"/>
</dbReference>
<proteinExistence type="predicted"/>
<dbReference type="GO" id="GO:0008270">
    <property type="term" value="F:zinc ion binding"/>
    <property type="evidence" value="ECO:0007669"/>
    <property type="project" value="UniProtKB-KW"/>
</dbReference>
<comment type="caution">
    <text evidence="4">The sequence shown here is derived from an EMBL/GenBank/DDBJ whole genome shotgun (WGS) entry which is preliminary data.</text>
</comment>
<dbReference type="PANTHER" id="PTHR35317">
    <property type="entry name" value="OS04G0629600 PROTEIN"/>
    <property type="match status" value="1"/>
</dbReference>
<evidence type="ECO:0000259" key="3">
    <source>
        <dbReference type="PROSITE" id="PS50158"/>
    </source>
</evidence>
<dbReference type="EMBL" id="BKCJ010011048">
    <property type="protein sequence ID" value="GEU94323.1"/>
    <property type="molecule type" value="Genomic_DNA"/>
</dbReference>
<dbReference type="PANTHER" id="PTHR35317:SF38">
    <property type="entry name" value="RNA-DIRECTED DNA POLYMERASE"/>
    <property type="match status" value="1"/>
</dbReference>
<keyword evidence="1" id="KW-0479">Metal-binding</keyword>